<evidence type="ECO:0000256" key="13">
    <source>
        <dbReference type="SAM" id="Phobius"/>
    </source>
</evidence>
<evidence type="ECO:0000256" key="2">
    <source>
        <dbReference type="ARBA" id="ARBA00004141"/>
    </source>
</evidence>
<dbReference type="PROSITE" id="PS50885">
    <property type="entry name" value="HAMP"/>
    <property type="match status" value="1"/>
</dbReference>
<dbReference type="InterPro" id="IPR036890">
    <property type="entry name" value="HATPase_C_sf"/>
</dbReference>
<dbReference type="InterPro" id="IPR005467">
    <property type="entry name" value="His_kinase_dom"/>
</dbReference>
<accession>A0A0J5XCC3</accession>
<dbReference type="GO" id="GO:0005524">
    <property type="term" value="F:ATP binding"/>
    <property type="evidence" value="ECO:0007669"/>
    <property type="project" value="UniProtKB-KW"/>
</dbReference>
<gene>
    <name evidence="16" type="ORF">VL15_03650</name>
</gene>
<evidence type="ECO:0000256" key="4">
    <source>
        <dbReference type="ARBA" id="ARBA00022553"/>
    </source>
</evidence>
<keyword evidence="9" id="KW-0067">ATP-binding</keyword>
<sequence>MKSLRLRLLATVMATVIVFWAGWGAFLGIGLWREQRGWRDGMLEGAAQLLLLSLPDAIDRLPEASAQAVLPKAAYGKYDVAFQIWVDGRNVMHSADAPGSALKADPQDGYGVSTGRGVAHDETWRVYSLSDPARRIRVQTGGPATTWQEKASNALQLGLFNTALMLGMLGVAIWWVIRWSFGPVRDVQRTIQRKAAFDFSPLPLTTLPRELRPLVDSFNRLLARLSQAVDTERRFIGDAAHELRIPLAALSAQAEVALRANSLADKDAALRRLATGVERSARLTGQLLELARLDAGSRAEQHGPVDLSRLVALIASDFDAAAHARRQTMRVAVEPVHVWGDLDEIAIAVRNVIDNALRYGREGGRVEITCDSPADADGARVRLRIADDGPGVPVDERARIFERFYRVPGTVQPGSGIGLSLVARIAASHGGSVEVADGIDGRGLAVILSFPIWLEPARWQR</sequence>
<evidence type="ECO:0000259" key="15">
    <source>
        <dbReference type="PROSITE" id="PS50885"/>
    </source>
</evidence>
<dbReference type="Proteomes" id="UP000036338">
    <property type="component" value="Unassembled WGS sequence"/>
</dbReference>
<dbReference type="SMART" id="SM00388">
    <property type="entry name" value="HisKA"/>
    <property type="match status" value="1"/>
</dbReference>
<dbReference type="SMART" id="SM00387">
    <property type="entry name" value="HATPase_c"/>
    <property type="match status" value="1"/>
</dbReference>
<name>A0A0J5XCC3_BURCE</name>
<dbReference type="InterPro" id="IPR036097">
    <property type="entry name" value="HisK_dim/P_sf"/>
</dbReference>
<dbReference type="GO" id="GO:0000155">
    <property type="term" value="F:phosphorelay sensor kinase activity"/>
    <property type="evidence" value="ECO:0007669"/>
    <property type="project" value="InterPro"/>
</dbReference>
<comment type="subcellular location">
    <subcellularLocation>
        <location evidence="2">Membrane</location>
        <topology evidence="2">Multi-pass membrane protein</topology>
    </subcellularLocation>
</comment>
<dbReference type="PATRIC" id="fig|292.27.peg.8244"/>
<dbReference type="Gene3D" id="1.10.287.130">
    <property type="match status" value="1"/>
</dbReference>
<evidence type="ECO:0000256" key="3">
    <source>
        <dbReference type="ARBA" id="ARBA00012438"/>
    </source>
</evidence>
<dbReference type="Gene3D" id="3.30.565.10">
    <property type="entry name" value="Histidine kinase-like ATPase, C-terminal domain"/>
    <property type="match status" value="1"/>
</dbReference>
<keyword evidence="11" id="KW-0902">Two-component regulatory system</keyword>
<comment type="catalytic activity">
    <reaction evidence="1">
        <text>ATP + protein L-histidine = ADP + protein N-phospho-L-histidine.</text>
        <dbReference type="EC" id="2.7.13.3"/>
    </reaction>
</comment>
<evidence type="ECO:0000256" key="6">
    <source>
        <dbReference type="ARBA" id="ARBA00022692"/>
    </source>
</evidence>
<evidence type="ECO:0000256" key="5">
    <source>
        <dbReference type="ARBA" id="ARBA00022679"/>
    </source>
</evidence>
<dbReference type="Pfam" id="PF00512">
    <property type="entry name" value="HisKA"/>
    <property type="match status" value="1"/>
</dbReference>
<dbReference type="Pfam" id="PF02518">
    <property type="entry name" value="HATPase_c"/>
    <property type="match status" value="1"/>
</dbReference>
<dbReference type="InterPro" id="IPR003660">
    <property type="entry name" value="HAMP_dom"/>
</dbReference>
<evidence type="ECO:0000256" key="8">
    <source>
        <dbReference type="ARBA" id="ARBA00022777"/>
    </source>
</evidence>
<evidence type="ECO:0000256" key="12">
    <source>
        <dbReference type="ARBA" id="ARBA00023136"/>
    </source>
</evidence>
<dbReference type="InterPro" id="IPR004358">
    <property type="entry name" value="Sig_transdc_His_kin-like_C"/>
</dbReference>
<keyword evidence="10 13" id="KW-1133">Transmembrane helix</keyword>
<keyword evidence="8" id="KW-0418">Kinase</keyword>
<dbReference type="InterPro" id="IPR050428">
    <property type="entry name" value="TCS_sensor_his_kinase"/>
</dbReference>
<evidence type="ECO:0000256" key="9">
    <source>
        <dbReference type="ARBA" id="ARBA00022840"/>
    </source>
</evidence>
<organism evidence="16 17">
    <name type="scientific">Burkholderia cepacia</name>
    <name type="common">Pseudomonas cepacia</name>
    <dbReference type="NCBI Taxonomy" id="292"/>
    <lineage>
        <taxon>Bacteria</taxon>
        <taxon>Pseudomonadati</taxon>
        <taxon>Pseudomonadota</taxon>
        <taxon>Betaproteobacteria</taxon>
        <taxon>Burkholderiales</taxon>
        <taxon>Burkholderiaceae</taxon>
        <taxon>Burkholderia</taxon>
        <taxon>Burkholderia cepacia complex</taxon>
    </lineage>
</organism>
<proteinExistence type="predicted"/>
<evidence type="ECO:0000256" key="1">
    <source>
        <dbReference type="ARBA" id="ARBA00000085"/>
    </source>
</evidence>
<dbReference type="GO" id="GO:0005886">
    <property type="term" value="C:plasma membrane"/>
    <property type="evidence" value="ECO:0007669"/>
    <property type="project" value="TreeGrafter"/>
</dbReference>
<dbReference type="InterPro" id="IPR003661">
    <property type="entry name" value="HisK_dim/P_dom"/>
</dbReference>
<evidence type="ECO:0000313" key="16">
    <source>
        <dbReference type="EMBL" id="KML62291.1"/>
    </source>
</evidence>
<dbReference type="InterPro" id="IPR003594">
    <property type="entry name" value="HATPase_dom"/>
</dbReference>
<dbReference type="PROSITE" id="PS50109">
    <property type="entry name" value="HIS_KIN"/>
    <property type="match status" value="1"/>
</dbReference>
<keyword evidence="7" id="KW-0547">Nucleotide-binding</keyword>
<keyword evidence="4" id="KW-0597">Phosphoprotein</keyword>
<dbReference type="EC" id="2.7.13.3" evidence="3"/>
<dbReference type="CDD" id="cd00082">
    <property type="entry name" value="HisKA"/>
    <property type="match status" value="1"/>
</dbReference>
<dbReference type="SUPFAM" id="SSF55874">
    <property type="entry name" value="ATPase domain of HSP90 chaperone/DNA topoisomerase II/histidine kinase"/>
    <property type="match status" value="1"/>
</dbReference>
<reference evidence="16 17" key="1">
    <citation type="submission" date="2015-05" db="EMBL/GenBank/DDBJ databases">
        <title>Draft genome of Burkholderia cepacia LK29.</title>
        <authorList>
            <person name="Chan X.Y."/>
        </authorList>
    </citation>
    <scope>NUCLEOTIDE SEQUENCE [LARGE SCALE GENOMIC DNA]</scope>
    <source>
        <strain evidence="16 17">LK29</strain>
    </source>
</reference>
<evidence type="ECO:0000313" key="17">
    <source>
        <dbReference type="Proteomes" id="UP000036338"/>
    </source>
</evidence>
<feature type="domain" description="HAMP" evidence="15">
    <location>
        <begin position="178"/>
        <end position="230"/>
    </location>
</feature>
<evidence type="ECO:0000256" key="7">
    <source>
        <dbReference type="ARBA" id="ARBA00022741"/>
    </source>
</evidence>
<protein>
    <recommendedName>
        <fullName evidence="3">histidine kinase</fullName>
        <ecNumber evidence="3">2.7.13.3</ecNumber>
    </recommendedName>
</protein>
<dbReference type="PRINTS" id="PR00344">
    <property type="entry name" value="BCTRLSENSOR"/>
</dbReference>
<feature type="transmembrane region" description="Helical" evidence="13">
    <location>
        <begin position="6"/>
        <end position="32"/>
    </location>
</feature>
<keyword evidence="6 13" id="KW-0812">Transmembrane</keyword>
<comment type="caution">
    <text evidence="16">The sequence shown here is derived from an EMBL/GenBank/DDBJ whole genome shotgun (WGS) entry which is preliminary data.</text>
</comment>
<dbReference type="AlphaFoldDB" id="A0A0J5XCC3"/>
<keyword evidence="5" id="KW-0808">Transferase</keyword>
<dbReference type="PANTHER" id="PTHR45436">
    <property type="entry name" value="SENSOR HISTIDINE KINASE YKOH"/>
    <property type="match status" value="1"/>
</dbReference>
<dbReference type="SUPFAM" id="SSF47384">
    <property type="entry name" value="Homodimeric domain of signal transducing histidine kinase"/>
    <property type="match status" value="1"/>
</dbReference>
<evidence type="ECO:0000256" key="10">
    <source>
        <dbReference type="ARBA" id="ARBA00022989"/>
    </source>
</evidence>
<dbReference type="EMBL" id="LDWR01000008">
    <property type="protein sequence ID" value="KML62291.1"/>
    <property type="molecule type" value="Genomic_DNA"/>
</dbReference>
<dbReference type="PANTHER" id="PTHR45436:SF14">
    <property type="entry name" value="SENSOR PROTEIN QSEC"/>
    <property type="match status" value="1"/>
</dbReference>
<evidence type="ECO:0000256" key="11">
    <source>
        <dbReference type="ARBA" id="ARBA00023012"/>
    </source>
</evidence>
<feature type="domain" description="Histidine kinase" evidence="14">
    <location>
        <begin position="238"/>
        <end position="454"/>
    </location>
</feature>
<evidence type="ECO:0000259" key="14">
    <source>
        <dbReference type="PROSITE" id="PS50109"/>
    </source>
</evidence>
<keyword evidence="12 13" id="KW-0472">Membrane</keyword>
<feature type="transmembrane region" description="Helical" evidence="13">
    <location>
        <begin position="157"/>
        <end position="177"/>
    </location>
</feature>
<dbReference type="RefSeq" id="WP_048243166.1">
    <property type="nucleotide sequence ID" value="NZ_LDWR01000008.1"/>
</dbReference>